<gene>
    <name evidence="1" type="ORF">DSO57_1019671</name>
</gene>
<proteinExistence type="predicted"/>
<dbReference type="EMBL" id="QTSX02007189">
    <property type="protein sequence ID" value="KAJ9049911.1"/>
    <property type="molecule type" value="Genomic_DNA"/>
</dbReference>
<dbReference type="Proteomes" id="UP001165960">
    <property type="component" value="Unassembled WGS sequence"/>
</dbReference>
<sequence length="339" mass="38031">MPTSPTTDCASVDSRTPSLRSIAIHQTSISSLLNPFKGERVQANIDSTIAVGIFINSFERLAISPSLSYIHSICPREGELTDTMTTFRDSTVPATPTSSSGRSEPMSSPTSMSRILPPQSIEKHPVIPIKVTRSKPSYSSILITPYANHFWQSYTPQVRENLAALEELYSAYLKRDKSKNESLPKPAISSVKLTEEVLVPWLEFIEGMETFMSPIKRRTLFFACLSQDPFSTPSIHMEFRLLQPSEARKLSKIAFKLFNLYCRGKLSDSKHQKCEVAFLCTFKLHRYQLHAWFNAIRSITSVEPEAHSHTLTKVLVSQVYSAGLDLEKHGILDLADCSL</sequence>
<comment type="caution">
    <text evidence="1">The sequence shown here is derived from an EMBL/GenBank/DDBJ whole genome shotgun (WGS) entry which is preliminary data.</text>
</comment>
<accession>A0ACC2RIQ4</accession>
<name>A0ACC2RIQ4_9FUNG</name>
<keyword evidence="2" id="KW-1185">Reference proteome</keyword>
<protein>
    <submittedName>
        <fullName evidence="1">Uncharacterized protein</fullName>
    </submittedName>
</protein>
<evidence type="ECO:0000313" key="1">
    <source>
        <dbReference type="EMBL" id="KAJ9049911.1"/>
    </source>
</evidence>
<reference evidence="1" key="1">
    <citation type="submission" date="2022-04" db="EMBL/GenBank/DDBJ databases">
        <title>Genome of the entomopathogenic fungus Entomophthora muscae.</title>
        <authorList>
            <person name="Elya C."/>
            <person name="Lovett B.R."/>
            <person name="Lee E."/>
            <person name="Macias A.M."/>
            <person name="Hajek A.E."/>
            <person name="De Bivort B.L."/>
            <person name="Kasson M.T."/>
            <person name="De Fine Licht H.H."/>
            <person name="Stajich J.E."/>
        </authorList>
    </citation>
    <scope>NUCLEOTIDE SEQUENCE</scope>
    <source>
        <strain evidence="1">Berkeley</strain>
    </source>
</reference>
<organism evidence="1 2">
    <name type="scientific">Entomophthora muscae</name>
    <dbReference type="NCBI Taxonomy" id="34485"/>
    <lineage>
        <taxon>Eukaryota</taxon>
        <taxon>Fungi</taxon>
        <taxon>Fungi incertae sedis</taxon>
        <taxon>Zoopagomycota</taxon>
        <taxon>Entomophthoromycotina</taxon>
        <taxon>Entomophthoromycetes</taxon>
        <taxon>Entomophthorales</taxon>
        <taxon>Entomophthoraceae</taxon>
        <taxon>Entomophthora</taxon>
    </lineage>
</organism>
<evidence type="ECO:0000313" key="2">
    <source>
        <dbReference type="Proteomes" id="UP001165960"/>
    </source>
</evidence>